<reference evidence="1 2" key="1">
    <citation type="journal article" date="2020" name="J. Nat. Prod.">
        <title>Genomics-Metabolomics Profiling Disclosed Marine Vibrio spartinae 3.6 as a Producer of a New Branched Side Chain Prodigiosin.</title>
        <authorList>
            <person name="Vitale G.A."/>
            <person name="Sciarretta M."/>
            <person name="Palma Esposito F."/>
            <person name="January G.G."/>
            <person name="Giaccio M."/>
            <person name="Bunk B."/>
            <person name="Sproer C."/>
            <person name="Bajerski F."/>
            <person name="Power D."/>
            <person name="Festa C."/>
            <person name="Monti M.C."/>
            <person name="D'Auria M.V."/>
            <person name="de Pascale D."/>
        </authorList>
    </citation>
    <scope>NUCLEOTIDE SEQUENCE [LARGE SCALE GENOMIC DNA]</scope>
    <source>
        <strain evidence="1 2">3.6</strain>
    </source>
</reference>
<name>A0ABX6R5L0_9VIBR</name>
<protein>
    <submittedName>
        <fullName evidence="1">Uncharacterized protein</fullName>
    </submittedName>
</protein>
<organism evidence="1 2">
    <name type="scientific">Vibrio spartinae</name>
    <dbReference type="NCBI Taxonomy" id="1918945"/>
    <lineage>
        <taxon>Bacteria</taxon>
        <taxon>Pseudomonadati</taxon>
        <taxon>Pseudomonadota</taxon>
        <taxon>Gammaproteobacteria</taxon>
        <taxon>Vibrionales</taxon>
        <taxon>Vibrionaceae</taxon>
        <taxon>Vibrio</taxon>
    </lineage>
</organism>
<evidence type="ECO:0000313" key="1">
    <source>
        <dbReference type="EMBL" id="QMV16879.1"/>
    </source>
</evidence>
<evidence type="ECO:0000313" key="2">
    <source>
        <dbReference type="Proteomes" id="UP000515264"/>
    </source>
</evidence>
<proteinExistence type="predicted"/>
<gene>
    <name evidence="1" type="ORF">Vspart_04298</name>
</gene>
<accession>A0ABX6R5L0</accession>
<dbReference type="EMBL" id="CP046269">
    <property type="protein sequence ID" value="QMV16879.1"/>
    <property type="molecule type" value="Genomic_DNA"/>
</dbReference>
<sequence>MSEVKEKKLDLAYLSTAEAENVGTQHAEIKPGKYTTFYGKEGRNYIIALTDMDDSYTAVVEIYDMNWGHRVERVSVAPFTGESVMVTMGEGNGVRVYNVSNEQSPGRPTVNASCYHA</sequence>
<dbReference type="RefSeq" id="WP_182288809.1">
    <property type="nucleotide sequence ID" value="NZ_CP046269.1"/>
</dbReference>
<dbReference type="Proteomes" id="UP000515264">
    <property type="component" value="Chromosome 2"/>
</dbReference>
<keyword evidence="2" id="KW-1185">Reference proteome</keyword>